<dbReference type="InterPro" id="IPR014001">
    <property type="entry name" value="Helicase_ATP-bd"/>
</dbReference>
<evidence type="ECO:0000313" key="11">
    <source>
        <dbReference type="Proteomes" id="UP000245884"/>
    </source>
</evidence>
<dbReference type="PANTHER" id="PTHR24031">
    <property type="entry name" value="RNA HELICASE"/>
    <property type="match status" value="1"/>
</dbReference>
<reference evidence="10 11" key="1">
    <citation type="journal article" date="2018" name="Mol. Biol. Evol.">
        <title>Broad Genomic Sampling Reveals a Smut Pathogenic Ancestry of the Fungal Clade Ustilaginomycotina.</title>
        <authorList>
            <person name="Kijpornyongpan T."/>
            <person name="Mondo S.J."/>
            <person name="Barry K."/>
            <person name="Sandor L."/>
            <person name="Lee J."/>
            <person name="Lipzen A."/>
            <person name="Pangilinan J."/>
            <person name="LaButti K."/>
            <person name="Hainaut M."/>
            <person name="Henrissat B."/>
            <person name="Grigoriev I.V."/>
            <person name="Spatafora J.W."/>
            <person name="Aime M.C."/>
        </authorList>
    </citation>
    <scope>NUCLEOTIDE SEQUENCE [LARGE SCALE GENOMIC DNA]</scope>
    <source>
        <strain evidence="10 11">MCA 5214</strain>
    </source>
</reference>
<feature type="compositionally biased region" description="Acidic residues" evidence="7">
    <location>
        <begin position="56"/>
        <end position="67"/>
    </location>
</feature>
<dbReference type="GO" id="GO:0003724">
    <property type="term" value="F:RNA helicase activity"/>
    <property type="evidence" value="ECO:0007669"/>
    <property type="project" value="UniProtKB-EC"/>
</dbReference>
<dbReference type="AlphaFoldDB" id="A0A316UST3"/>
<feature type="region of interest" description="Disordered" evidence="7">
    <location>
        <begin position="103"/>
        <end position="204"/>
    </location>
</feature>
<keyword evidence="4 6" id="KW-0067">ATP-binding</keyword>
<dbReference type="InterPro" id="IPR027417">
    <property type="entry name" value="P-loop_NTPase"/>
</dbReference>
<dbReference type="InterPro" id="IPR000629">
    <property type="entry name" value="RNA-helicase_DEAD-box_CS"/>
</dbReference>
<comment type="similarity">
    <text evidence="6">Belongs to the DEAD box helicase family.</text>
</comment>
<evidence type="ECO:0000256" key="7">
    <source>
        <dbReference type="SAM" id="MobiDB-lite"/>
    </source>
</evidence>
<dbReference type="InterPro" id="IPR001650">
    <property type="entry name" value="Helicase_C-like"/>
</dbReference>
<dbReference type="SUPFAM" id="SSF52540">
    <property type="entry name" value="P-loop containing nucleoside triphosphate hydrolases"/>
    <property type="match status" value="1"/>
</dbReference>
<dbReference type="SMART" id="SM00487">
    <property type="entry name" value="DEXDc"/>
    <property type="match status" value="1"/>
</dbReference>
<comment type="catalytic activity">
    <reaction evidence="6">
        <text>ATP + H2O = ADP + phosphate + H(+)</text>
        <dbReference type="Rhea" id="RHEA:13065"/>
        <dbReference type="ChEBI" id="CHEBI:15377"/>
        <dbReference type="ChEBI" id="CHEBI:15378"/>
        <dbReference type="ChEBI" id="CHEBI:30616"/>
        <dbReference type="ChEBI" id="CHEBI:43474"/>
        <dbReference type="ChEBI" id="CHEBI:456216"/>
        <dbReference type="EC" id="3.6.4.13"/>
    </reaction>
</comment>
<evidence type="ECO:0000259" key="8">
    <source>
        <dbReference type="PROSITE" id="PS51192"/>
    </source>
</evidence>
<feature type="compositionally biased region" description="Basic and acidic residues" evidence="7">
    <location>
        <begin position="174"/>
        <end position="184"/>
    </location>
</feature>
<dbReference type="PROSITE" id="PS51194">
    <property type="entry name" value="HELICASE_CTER"/>
    <property type="match status" value="1"/>
</dbReference>
<dbReference type="RefSeq" id="XP_025362959.1">
    <property type="nucleotide sequence ID" value="XM_025507342.1"/>
</dbReference>
<accession>A0A316UST3</accession>
<feature type="domain" description="Helicase ATP-binding" evidence="8">
    <location>
        <begin position="289"/>
        <end position="501"/>
    </location>
</feature>
<dbReference type="GO" id="GO:0016787">
    <property type="term" value="F:hydrolase activity"/>
    <property type="evidence" value="ECO:0007669"/>
    <property type="project" value="UniProtKB-KW"/>
</dbReference>
<dbReference type="GeneID" id="37029165"/>
<dbReference type="Gene3D" id="3.40.50.300">
    <property type="entry name" value="P-loop containing nucleotide triphosphate hydrolases"/>
    <property type="match status" value="2"/>
</dbReference>
<evidence type="ECO:0000256" key="6">
    <source>
        <dbReference type="RuleBase" id="RU365068"/>
    </source>
</evidence>
<sequence length="873" mass="94915">MPPIRHDKKAAKRAQREAQAVSLRDLKWKPVEIPAMALASGSMGSRRGAAAPAADGVEEEEQGDEWDPFANLDEAGGDFMGLQEVKGVGVKYQETESGAKRVEFYQLDGDNEQDSQEEVKARLPAKADRKQKKAKATAATVPVDVSFEASQSTSTASKGKKRKLDEAEASTSSKDNEKEAEKKATQAAKAAKPSAAAKSDHDDADSLAIPSGLFASFTSNLDSAQDGSPSSTLSSIRFEDRKLSSWPKPVLSILHPALKRAVLGLGFTKPTSVQAKTLPLSLLPLSAPTSEEERPRDLIALAQTGSGKTLAYALPILQRVLASRSSFYDSASRPLHALIILPTRELALQVYEVFQKLVDASVGEGGKKWVRIAPIVGGMSEERQWRLLRGRKNRRNDEDGAADEEGEEGSHDAEIVIGTVGRLWELCKSDDYLPTRIRDAGTLVLDEADRLLETGKFQELSSLLELLDPDNDERQTLLFSATLDATLQVNLAKSRAKVARMVKQSKKGGKDALMVKLVEQVGFRDQRGPELVDLTVEAKTSESLKEGKIDCLDNEKDLYLYYLLLRYSGSYLVFLNSIDSVRRLQPLLTNLNVQSFPLHGEMDQRSRLRSLDGFKKTISPGASKTSVLLATDVAARGLDVPLVSHVVHFHLPRSADSYIHRSGRTARAGQSGLSLVLLAPSEKSRWMSLRKQLAPTPAGSLKEELKDLPILHSVLGRLKTRIRLAKELDEARHRSRKEKAEDDWMKKMAEEAEIALDDDDDIDPDAPQARKVGGGGGKKGKGKSKEDAATTRRLEAELADELSQDVVVRGVRRKFLTGGAAGVGSGADGASSMLRDLVEGTGHATFVGLGRSTAEQDLEAGLGKKKGRKSESA</sequence>
<dbReference type="STRING" id="1569628.A0A316UST3"/>
<dbReference type="EMBL" id="KZ819665">
    <property type="protein sequence ID" value="PWN28347.1"/>
    <property type="molecule type" value="Genomic_DNA"/>
</dbReference>
<dbReference type="OrthoDB" id="4310724at2759"/>
<feature type="compositionally biased region" description="Acidic residues" evidence="7">
    <location>
        <begin position="754"/>
        <end position="764"/>
    </location>
</feature>
<feature type="domain" description="Helicase C-terminal" evidence="9">
    <location>
        <begin position="557"/>
        <end position="709"/>
    </location>
</feature>
<organism evidence="10 11">
    <name type="scientific">Jaminaea rosea</name>
    <dbReference type="NCBI Taxonomy" id="1569628"/>
    <lineage>
        <taxon>Eukaryota</taxon>
        <taxon>Fungi</taxon>
        <taxon>Dikarya</taxon>
        <taxon>Basidiomycota</taxon>
        <taxon>Ustilaginomycotina</taxon>
        <taxon>Exobasidiomycetes</taxon>
        <taxon>Microstromatales</taxon>
        <taxon>Microstromatales incertae sedis</taxon>
        <taxon>Jaminaea</taxon>
    </lineage>
</organism>
<dbReference type="PROSITE" id="PS51192">
    <property type="entry name" value="HELICASE_ATP_BIND_1"/>
    <property type="match status" value="1"/>
</dbReference>
<evidence type="ECO:0000259" key="9">
    <source>
        <dbReference type="PROSITE" id="PS51194"/>
    </source>
</evidence>
<dbReference type="GO" id="GO:0003723">
    <property type="term" value="F:RNA binding"/>
    <property type="evidence" value="ECO:0007669"/>
    <property type="project" value="UniProtKB-UniRule"/>
</dbReference>
<keyword evidence="3 6" id="KW-0347">Helicase</keyword>
<evidence type="ECO:0000256" key="4">
    <source>
        <dbReference type="ARBA" id="ARBA00022840"/>
    </source>
</evidence>
<protein>
    <recommendedName>
        <fullName evidence="6">ATP-dependent RNA helicase</fullName>
        <ecNumber evidence="6">3.6.4.13</ecNumber>
    </recommendedName>
</protein>
<dbReference type="Proteomes" id="UP000245884">
    <property type="component" value="Unassembled WGS sequence"/>
</dbReference>
<feature type="region of interest" description="Disordered" evidence="7">
    <location>
        <begin position="1"/>
        <end position="21"/>
    </location>
</feature>
<dbReference type="EC" id="3.6.4.13" evidence="6"/>
<dbReference type="Pfam" id="PF00271">
    <property type="entry name" value="Helicase_C"/>
    <property type="match status" value="1"/>
</dbReference>
<dbReference type="InterPro" id="IPR011545">
    <property type="entry name" value="DEAD/DEAH_box_helicase_dom"/>
</dbReference>
<feature type="compositionally biased region" description="Basic residues" evidence="7">
    <location>
        <begin position="1"/>
        <end position="13"/>
    </location>
</feature>
<feature type="compositionally biased region" description="Polar residues" evidence="7">
    <location>
        <begin position="148"/>
        <end position="157"/>
    </location>
</feature>
<evidence type="ECO:0000256" key="2">
    <source>
        <dbReference type="ARBA" id="ARBA00022801"/>
    </source>
</evidence>
<dbReference type="PROSITE" id="PS00039">
    <property type="entry name" value="DEAD_ATP_HELICASE"/>
    <property type="match status" value="1"/>
</dbReference>
<gene>
    <name evidence="10" type="ORF">BDZ90DRAFT_238528</name>
</gene>
<feature type="region of interest" description="Disordered" evidence="7">
    <location>
        <begin position="38"/>
        <end position="75"/>
    </location>
</feature>
<dbReference type="SMART" id="SM00490">
    <property type="entry name" value="HELICc"/>
    <property type="match status" value="1"/>
</dbReference>
<feature type="compositionally biased region" description="Basic and acidic residues" evidence="7">
    <location>
        <begin position="117"/>
        <end position="128"/>
    </location>
</feature>
<name>A0A316UST3_9BASI</name>
<comment type="domain">
    <text evidence="6">The Q motif is unique to and characteristic of the DEAD box family of RNA helicases and controls ATP binding and hydrolysis.</text>
</comment>
<keyword evidence="1 6" id="KW-0547">Nucleotide-binding</keyword>
<evidence type="ECO:0000256" key="3">
    <source>
        <dbReference type="ARBA" id="ARBA00022806"/>
    </source>
</evidence>
<dbReference type="CDD" id="cd18787">
    <property type="entry name" value="SF2_C_DEAD"/>
    <property type="match status" value="1"/>
</dbReference>
<proteinExistence type="inferred from homology"/>
<feature type="compositionally biased region" description="Low complexity" evidence="7">
    <location>
        <begin position="185"/>
        <end position="197"/>
    </location>
</feature>
<feature type="region of interest" description="Disordered" evidence="7">
    <location>
        <begin position="754"/>
        <end position="790"/>
    </location>
</feature>
<comment type="function">
    <text evidence="6">RNA helicase.</text>
</comment>
<evidence type="ECO:0000313" key="10">
    <source>
        <dbReference type="EMBL" id="PWN28347.1"/>
    </source>
</evidence>
<keyword evidence="11" id="KW-1185">Reference proteome</keyword>
<feature type="compositionally biased region" description="Basic residues" evidence="7">
    <location>
        <begin position="863"/>
        <end position="873"/>
    </location>
</feature>
<dbReference type="Pfam" id="PF00270">
    <property type="entry name" value="DEAD"/>
    <property type="match status" value="1"/>
</dbReference>
<evidence type="ECO:0000256" key="5">
    <source>
        <dbReference type="ARBA" id="ARBA00022884"/>
    </source>
</evidence>
<dbReference type="GO" id="GO:0005524">
    <property type="term" value="F:ATP binding"/>
    <property type="evidence" value="ECO:0007669"/>
    <property type="project" value="UniProtKB-UniRule"/>
</dbReference>
<evidence type="ECO:0000256" key="1">
    <source>
        <dbReference type="ARBA" id="ARBA00022741"/>
    </source>
</evidence>
<feature type="region of interest" description="Disordered" evidence="7">
    <location>
        <begin position="851"/>
        <end position="873"/>
    </location>
</feature>
<keyword evidence="2 6" id="KW-0378">Hydrolase</keyword>
<keyword evidence="5 6" id="KW-0694">RNA-binding</keyword>